<organism evidence="3 4">
    <name type="scientific">Adineta ricciae</name>
    <name type="common">Rotifer</name>
    <dbReference type="NCBI Taxonomy" id="249248"/>
    <lineage>
        <taxon>Eukaryota</taxon>
        <taxon>Metazoa</taxon>
        <taxon>Spiralia</taxon>
        <taxon>Gnathifera</taxon>
        <taxon>Rotifera</taxon>
        <taxon>Eurotatoria</taxon>
        <taxon>Bdelloidea</taxon>
        <taxon>Adinetida</taxon>
        <taxon>Adinetidae</taxon>
        <taxon>Adineta</taxon>
    </lineage>
</organism>
<name>A0A816FQX8_ADIRI</name>
<proteinExistence type="predicted"/>
<protein>
    <recommendedName>
        <fullName evidence="2">Apple domain-containing protein</fullName>
    </recommendedName>
</protein>
<comment type="caution">
    <text evidence="3">The sequence shown here is derived from an EMBL/GenBank/DDBJ whole genome shotgun (WGS) entry which is preliminary data.</text>
</comment>
<dbReference type="InterPro" id="IPR003609">
    <property type="entry name" value="Pan_app"/>
</dbReference>
<feature type="domain" description="Apple" evidence="2">
    <location>
        <begin position="19"/>
        <end position="66"/>
    </location>
</feature>
<keyword evidence="4" id="KW-1185">Reference proteome</keyword>
<evidence type="ECO:0000256" key="1">
    <source>
        <dbReference type="SAM" id="MobiDB-lite"/>
    </source>
</evidence>
<dbReference type="Gene3D" id="3.50.4.10">
    <property type="entry name" value="Hepatocyte Growth Factor"/>
    <property type="match status" value="1"/>
</dbReference>
<dbReference type="AlphaFoldDB" id="A0A816FQX8"/>
<sequence length="128" mass="12977">MVIMDGQQFQCAITTCLPIANFTVSNILNCQVSCLEQSQCKAASFRQSTSNCQLFSNDVNQNTTLVGAAGTVTMIVIDGTRVPSVSTSSPPASPSSSSVSTSSPPASPSSSSVSTSSPSASTLTSSVS</sequence>
<gene>
    <name evidence="3" type="ORF">XAT740_LOCUS57545</name>
</gene>
<feature type="non-terminal residue" evidence="3">
    <location>
        <position position="1"/>
    </location>
</feature>
<evidence type="ECO:0000313" key="4">
    <source>
        <dbReference type="Proteomes" id="UP000663828"/>
    </source>
</evidence>
<reference evidence="3" key="1">
    <citation type="submission" date="2021-02" db="EMBL/GenBank/DDBJ databases">
        <authorList>
            <person name="Nowell W R."/>
        </authorList>
    </citation>
    <scope>NUCLEOTIDE SEQUENCE</scope>
</reference>
<dbReference type="EMBL" id="CAJNOR010011942">
    <property type="protein sequence ID" value="CAF1664676.1"/>
    <property type="molecule type" value="Genomic_DNA"/>
</dbReference>
<evidence type="ECO:0000313" key="3">
    <source>
        <dbReference type="EMBL" id="CAF1664676.1"/>
    </source>
</evidence>
<accession>A0A816FQX8</accession>
<dbReference type="SUPFAM" id="SSF57414">
    <property type="entry name" value="Hairpin loop containing domain-like"/>
    <property type="match status" value="1"/>
</dbReference>
<feature type="region of interest" description="Disordered" evidence="1">
    <location>
        <begin position="83"/>
        <end position="128"/>
    </location>
</feature>
<dbReference type="Pfam" id="PF00024">
    <property type="entry name" value="PAN_1"/>
    <property type="match status" value="1"/>
</dbReference>
<dbReference type="Proteomes" id="UP000663828">
    <property type="component" value="Unassembled WGS sequence"/>
</dbReference>
<evidence type="ECO:0000259" key="2">
    <source>
        <dbReference type="Pfam" id="PF00024"/>
    </source>
</evidence>